<dbReference type="HOGENOM" id="CLU_072117_4_0_1"/>
<evidence type="ECO:0000256" key="1">
    <source>
        <dbReference type="ARBA" id="ARBA00004141"/>
    </source>
</evidence>
<dbReference type="OrthoDB" id="1932233at2759"/>
<dbReference type="AlphaFoldDB" id="L2GQV1"/>
<dbReference type="InParanoid" id="L2GQV1"/>
<feature type="transmembrane region" description="Helical" evidence="5">
    <location>
        <begin position="117"/>
        <end position="135"/>
    </location>
</feature>
<accession>L2GQV1</accession>
<dbReference type="GeneID" id="19880928"/>
<dbReference type="Pfam" id="PF04061">
    <property type="entry name" value="ORMDL"/>
    <property type="match status" value="1"/>
</dbReference>
<evidence type="ECO:0008006" key="8">
    <source>
        <dbReference type="Google" id="ProtNLM"/>
    </source>
</evidence>
<sequence>MKSDKGGVGVSSNVAWTIQKGSWLIHFVLTGLLAMFLTQILGKNLGLQVSVISYNIGSFIFFHWIVGDPFNSKYNECTFWEQMAIQLGHSSSLIFLALYPVLLFMIVHRMVEWDMRLLIIAGISLLFVVIPKLGFMHMKRVFGIKRYD</sequence>
<keyword evidence="7" id="KW-1185">Reference proteome</keyword>
<evidence type="ECO:0000256" key="4">
    <source>
        <dbReference type="ARBA" id="ARBA00023136"/>
    </source>
</evidence>
<evidence type="ECO:0000313" key="7">
    <source>
        <dbReference type="Proteomes" id="UP000011082"/>
    </source>
</evidence>
<evidence type="ECO:0000313" key="6">
    <source>
        <dbReference type="EMBL" id="ELA42895.1"/>
    </source>
</evidence>
<organism evidence="6 7">
    <name type="scientific">Vittaforma corneae (strain ATCC 50505)</name>
    <name type="common">Microsporidian parasite</name>
    <name type="synonym">Nosema corneum</name>
    <dbReference type="NCBI Taxonomy" id="993615"/>
    <lineage>
        <taxon>Eukaryota</taxon>
        <taxon>Fungi</taxon>
        <taxon>Fungi incertae sedis</taxon>
        <taxon>Microsporidia</taxon>
        <taxon>Nosematidae</taxon>
        <taxon>Vittaforma</taxon>
    </lineage>
</organism>
<dbReference type="Proteomes" id="UP000011082">
    <property type="component" value="Unassembled WGS sequence"/>
</dbReference>
<dbReference type="EMBL" id="JH370130">
    <property type="protein sequence ID" value="ELA42895.1"/>
    <property type="molecule type" value="Genomic_DNA"/>
</dbReference>
<keyword evidence="3 5" id="KW-1133">Transmembrane helix</keyword>
<proteinExistence type="predicted"/>
<feature type="transmembrane region" description="Helical" evidence="5">
    <location>
        <begin position="87"/>
        <end position="111"/>
    </location>
</feature>
<dbReference type="PANTHER" id="PTHR12665">
    <property type="entry name" value="ORMDL PROTEINS"/>
    <property type="match status" value="1"/>
</dbReference>
<feature type="transmembrane region" description="Helical" evidence="5">
    <location>
        <begin position="21"/>
        <end position="41"/>
    </location>
</feature>
<keyword evidence="2 5" id="KW-0812">Transmembrane</keyword>
<evidence type="ECO:0000256" key="3">
    <source>
        <dbReference type="ARBA" id="ARBA00022989"/>
    </source>
</evidence>
<dbReference type="InterPro" id="IPR007203">
    <property type="entry name" value="ORMDL"/>
</dbReference>
<evidence type="ECO:0000256" key="2">
    <source>
        <dbReference type="ARBA" id="ARBA00022692"/>
    </source>
</evidence>
<feature type="transmembrane region" description="Helical" evidence="5">
    <location>
        <begin position="47"/>
        <end position="66"/>
    </location>
</feature>
<dbReference type="RefSeq" id="XP_007603663.1">
    <property type="nucleotide sequence ID" value="XM_007603601.1"/>
</dbReference>
<keyword evidence="4 5" id="KW-0472">Membrane</keyword>
<evidence type="ECO:0000256" key="5">
    <source>
        <dbReference type="SAM" id="Phobius"/>
    </source>
</evidence>
<dbReference type="FunCoup" id="L2GQV1">
    <property type="interactions" value="70"/>
</dbReference>
<dbReference type="VEuPathDB" id="MicrosporidiaDB:VICG_00210"/>
<protein>
    <recommendedName>
        <fullName evidence="8">ORMDL family protein</fullName>
    </recommendedName>
</protein>
<comment type="subcellular location">
    <subcellularLocation>
        <location evidence="1">Membrane</location>
        <topology evidence="1">Multi-pass membrane protein</topology>
    </subcellularLocation>
</comment>
<dbReference type="OMA" id="WTAYILI"/>
<name>L2GQV1_VITCO</name>
<reference evidence="7" key="1">
    <citation type="submission" date="2011-05" db="EMBL/GenBank/DDBJ databases">
        <title>The genome sequence of Vittaforma corneae strain ATCC 50505.</title>
        <authorList>
            <consortium name="The Broad Institute Genome Sequencing Platform"/>
            <person name="Cuomo C."/>
            <person name="Didier E."/>
            <person name="Bowers L."/>
            <person name="Young S.K."/>
            <person name="Zeng Q."/>
            <person name="Gargeya S."/>
            <person name="Fitzgerald M."/>
            <person name="Haas B."/>
            <person name="Abouelleil A."/>
            <person name="Alvarado L."/>
            <person name="Arachchi H.M."/>
            <person name="Berlin A."/>
            <person name="Chapman S.B."/>
            <person name="Gearin G."/>
            <person name="Goldberg J."/>
            <person name="Griggs A."/>
            <person name="Gujja S."/>
            <person name="Hansen M."/>
            <person name="Heiman D."/>
            <person name="Howarth C."/>
            <person name="Larimer J."/>
            <person name="Lui A."/>
            <person name="MacDonald P.J.P."/>
            <person name="McCowen C."/>
            <person name="Montmayeur A."/>
            <person name="Murphy C."/>
            <person name="Neiman D."/>
            <person name="Pearson M."/>
            <person name="Priest M."/>
            <person name="Roberts A."/>
            <person name="Saif S."/>
            <person name="Shea T."/>
            <person name="Sisk P."/>
            <person name="Stolte C."/>
            <person name="Sykes S."/>
            <person name="Wortman J."/>
            <person name="Nusbaum C."/>
            <person name="Birren B."/>
        </authorList>
    </citation>
    <scope>NUCLEOTIDE SEQUENCE [LARGE SCALE GENOMIC DNA]</scope>
    <source>
        <strain evidence="7">ATCC 50505</strain>
    </source>
</reference>
<gene>
    <name evidence="6" type="ORF">VICG_00210</name>
</gene>
<dbReference type="GO" id="GO:0005789">
    <property type="term" value="C:endoplasmic reticulum membrane"/>
    <property type="evidence" value="ECO:0007669"/>
    <property type="project" value="InterPro"/>
</dbReference>
<dbReference type="STRING" id="993615.L2GQV1"/>